<dbReference type="KEGG" id="mhay:VK67_11990"/>
<proteinExistence type="predicted"/>
<dbReference type="NCBIfam" id="TIGR04267">
    <property type="entry name" value="mod_HExxH"/>
    <property type="match status" value="1"/>
</dbReference>
<dbReference type="EMBL" id="VAJI01000002">
    <property type="protein sequence ID" value="TRB39979.1"/>
    <property type="molecule type" value="Genomic_DNA"/>
</dbReference>
<protein>
    <submittedName>
        <fullName evidence="1">HEXXH motif domain</fullName>
    </submittedName>
</protein>
<dbReference type="InterPro" id="IPR026337">
    <property type="entry name" value="AKG_HExxH"/>
</dbReference>
<dbReference type="Proteomes" id="UP000315164">
    <property type="component" value="Unassembled WGS sequence"/>
</dbReference>
<evidence type="ECO:0000313" key="6">
    <source>
        <dbReference type="Proteomes" id="UP000318394"/>
    </source>
</evidence>
<evidence type="ECO:0000313" key="1">
    <source>
        <dbReference type="EMBL" id="STY60174.1"/>
    </source>
</evidence>
<dbReference type="EMBL" id="VAJB01000002">
    <property type="protein sequence ID" value="TRB76113.1"/>
    <property type="molecule type" value="Genomic_DNA"/>
</dbReference>
<evidence type="ECO:0000313" key="4">
    <source>
        <dbReference type="Proteomes" id="UP000254802"/>
    </source>
</evidence>
<dbReference type="RefSeq" id="WP_006253475.1">
    <property type="nucleotide sequence ID" value="NZ_CP011098.1"/>
</dbReference>
<dbReference type="KEGG" id="mhaq:WC39_11985"/>
<sequence length="304" mass="35433">MKNVHTKYDHKAVKHGFAIAIQNSVNYLYEIAERQPPCNFELCWKNCAAHYLAIKSAESNNERDLNLFLDYINEPKDSTFTVAPLYKDNTLETRMILEIIKDDNQIGFGFCEASDLSLIEDETKKIKAAMSLIDDLDPDTSNEIKCFIDTIYLTKEGLNGERFMRSGTNFYMWGMMFLYINKEHSILYYADHIIHECAHTALNIINATDELVTNSADERFKAPLRKDTRPMIGLFHALFVLHRICSSFQKMKEKIDDVYYDEFNHRLNDNLLKLHETYQTVRENAKTTEIGEKILNEIAKTWKL</sequence>
<organism evidence="3 5">
    <name type="scientific">Mannheimia haemolytica</name>
    <name type="common">Pasteurella haemolytica</name>
    <dbReference type="NCBI Taxonomy" id="75985"/>
    <lineage>
        <taxon>Bacteria</taxon>
        <taxon>Pseudomonadati</taxon>
        <taxon>Pseudomonadota</taxon>
        <taxon>Gammaproteobacteria</taxon>
        <taxon>Pasteurellales</taxon>
        <taxon>Pasteurellaceae</taxon>
        <taxon>Mannheimia</taxon>
    </lineage>
</organism>
<dbReference type="OrthoDB" id="9769264at2"/>
<evidence type="ECO:0000313" key="2">
    <source>
        <dbReference type="EMBL" id="TRB39979.1"/>
    </source>
</evidence>
<dbReference type="Proteomes" id="UP000254802">
    <property type="component" value="Unassembled WGS sequence"/>
</dbReference>
<dbReference type="GeneID" id="67370097"/>
<name>A0A249A2H6_MANHA</name>
<reference evidence="1 4" key="1">
    <citation type="submission" date="2018-06" db="EMBL/GenBank/DDBJ databases">
        <authorList>
            <consortium name="Pathogen Informatics"/>
            <person name="Doyle S."/>
        </authorList>
    </citation>
    <scope>NUCLEOTIDE SEQUENCE [LARGE SCALE GENOMIC DNA]</scope>
    <source>
        <strain evidence="1 4">NCTC10638</strain>
    </source>
</reference>
<dbReference type="EMBL" id="UGPN01000002">
    <property type="protein sequence ID" value="STY60174.1"/>
    <property type="molecule type" value="Genomic_DNA"/>
</dbReference>
<reference evidence="5 6" key="2">
    <citation type="journal article" date="2019" name="Vet. Microbiol.">
        <title>Genetic characterization of susceptible and multi-drug resistant Mannheimia haemolytica isolated from high-risk stocker calves prior to and after antimicrobial metaphylaxis.</title>
        <authorList>
            <person name="Snyder E.R."/>
            <person name="Alvarez-Narvaez S."/>
            <person name="Credille B.C."/>
        </authorList>
    </citation>
    <scope>NUCLEOTIDE SEQUENCE [LARGE SCALE GENOMIC DNA]</scope>
    <source>
        <strain evidence="3 5">UGA-R5-128-1</strain>
        <strain evidence="2 6">UGA-R7-163-1</strain>
    </source>
</reference>
<dbReference type="Proteomes" id="UP000318394">
    <property type="component" value="Unassembled WGS sequence"/>
</dbReference>
<keyword evidence="6" id="KW-1185">Reference proteome</keyword>
<gene>
    <name evidence="3" type="ORF">FEA53_02260</name>
    <name evidence="2" type="ORF">FEB89_02265</name>
    <name evidence="1" type="ORF">NCTC10638_01367</name>
</gene>
<evidence type="ECO:0000313" key="3">
    <source>
        <dbReference type="EMBL" id="TRB76113.1"/>
    </source>
</evidence>
<dbReference type="STRING" id="75985.WC39_11985"/>
<dbReference type="AlphaFoldDB" id="A0A249A2H6"/>
<evidence type="ECO:0000313" key="5">
    <source>
        <dbReference type="Proteomes" id="UP000315164"/>
    </source>
</evidence>
<accession>A0A249A2H6</accession>